<organism evidence="2 3">
    <name type="scientific">Harenicola maris</name>
    <dbReference type="NCBI Taxonomy" id="2841044"/>
    <lineage>
        <taxon>Bacteria</taxon>
        <taxon>Pseudomonadati</taxon>
        <taxon>Pseudomonadota</taxon>
        <taxon>Alphaproteobacteria</taxon>
        <taxon>Rhodobacterales</taxon>
        <taxon>Paracoccaceae</taxon>
        <taxon>Harenicola</taxon>
    </lineage>
</organism>
<dbReference type="EMBL" id="JADQAZ010000001">
    <property type="protein sequence ID" value="MBT0956931.1"/>
    <property type="molecule type" value="Genomic_DNA"/>
</dbReference>
<feature type="transmembrane region" description="Helical" evidence="1">
    <location>
        <begin position="132"/>
        <end position="151"/>
    </location>
</feature>
<gene>
    <name evidence="2" type="ORF">IV417_06005</name>
</gene>
<keyword evidence="1" id="KW-1133">Transmembrane helix</keyword>
<evidence type="ECO:0000313" key="3">
    <source>
        <dbReference type="Proteomes" id="UP001315686"/>
    </source>
</evidence>
<reference evidence="2 3" key="1">
    <citation type="journal article" date="2021" name="Arch. Microbiol.">
        <title>Harenicola maris gen. nov., sp. nov. isolated from the Sea of Japan shallow sediments.</title>
        <authorList>
            <person name="Romanenko L.A."/>
            <person name="Kurilenko V.V."/>
            <person name="Chernysheva N.Y."/>
            <person name="Tekutyeva L.A."/>
            <person name="Velansky P.V."/>
            <person name="Svetashev V.I."/>
            <person name="Isaeva M.P."/>
        </authorList>
    </citation>
    <scope>NUCLEOTIDE SEQUENCE [LARGE SCALE GENOMIC DNA]</scope>
    <source>
        <strain evidence="2 3">KMM 3653</strain>
    </source>
</reference>
<feature type="transmembrane region" description="Helical" evidence="1">
    <location>
        <begin position="59"/>
        <end position="86"/>
    </location>
</feature>
<keyword evidence="1" id="KW-0472">Membrane</keyword>
<protein>
    <submittedName>
        <fullName evidence="2">Component of SufBCD complex</fullName>
    </submittedName>
</protein>
<evidence type="ECO:0000256" key="1">
    <source>
        <dbReference type="SAM" id="Phobius"/>
    </source>
</evidence>
<feature type="transmembrane region" description="Helical" evidence="1">
    <location>
        <begin position="93"/>
        <end position="112"/>
    </location>
</feature>
<keyword evidence="1" id="KW-0812">Transmembrane</keyword>
<dbReference type="Proteomes" id="UP001315686">
    <property type="component" value="Unassembled WGS sequence"/>
</dbReference>
<dbReference type="RefSeq" id="WP_327793547.1">
    <property type="nucleotide sequence ID" value="NZ_JADQAZ010000001.1"/>
</dbReference>
<evidence type="ECO:0000313" key="2">
    <source>
        <dbReference type="EMBL" id="MBT0956931.1"/>
    </source>
</evidence>
<sequence length="159" mass="18226">MRSFSNLWFWIALAVVWSTNSHYVLGVPFDLITRARRTGGEAEADLHDLVRVNVNRILYIFRVSGLWITGIGCFFLTVLVLLGFFYAVEFAQALFLLAFPMSIVFGMSFRTARIIRAEDGANLYARLNRHRFYTQLIGMLSIFVTALWGMWQNMTLGAI</sequence>
<accession>A0AAP2CQX2</accession>
<keyword evidence="3" id="KW-1185">Reference proteome</keyword>
<proteinExistence type="predicted"/>
<comment type="caution">
    <text evidence="2">The sequence shown here is derived from an EMBL/GenBank/DDBJ whole genome shotgun (WGS) entry which is preliminary data.</text>
</comment>
<dbReference type="AlphaFoldDB" id="A0AAP2CQX2"/>
<name>A0AAP2CQX2_9RHOB</name>